<dbReference type="RefSeq" id="WP_379838441.1">
    <property type="nucleotide sequence ID" value="NZ_JBHRYQ010000001.1"/>
</dbReference>
<dbReference type="PANTHER" id="PTHR30026:SF20">
    <property type="entry name" value="OUTER MEMBRANE PROTEIN TOLC"/>
    <property type="match status" value="1"/>
</dbReference>
<name>A0ABV7YWL4_9BACT</name>
<keyword evidence="8" id="KW-0175">Coiled coil</keyword>
<accession>A0ABV7YWL4</accession>
<dbReference type="InterPro" id="IPR003423">
    <property type="entry name" value="OMP_efflux"/>
</dbReference>
<evidence type="ECO:0000256" key="1">
    <source>
        <dbReference type="ARBA" id="ARBA00004442"/>
    </source>
</evidence>
<feature type="coiled-coil region" evidence="8">
    <location>
        <begin position="196"/>
        <end position="230"/>
    </location>
</feature>
<comment type="subcellular location">
    <subcellularLocation>
        <location evidence="1">Cell outer membrane</location>
    </subcellularLocation>
</comment>
<evidence type="ECO:0000313" key="11">
    <source>
        <dbReference type="Proteomes" id="UP001595616"/>
    </source>
</evidence>
<keyword evidence="6" id="KW-0472">Membrane</keyword>
<dbReference type="InterPro" id="IPR051906">
    <property type="entry name" value="TolC-like"/>
</dbReference>
<reference evidence="11" key="1">
    <citation type="journal article" date="2019" name="Int. J. Syst. Evol. Microbiol.">
        <title>The Global Catalogue of Microorganisms (GCM) 10K type strain sequencing project: providing services to taxonomists for standard genome sequencing and annotation.</title>
        <authorList>
            <consortium name="The Broad Institute Genomics Platform"/>
            <consortium name="The Broad Institute Genome Sequencing Center for Infectious Disease"/>
            <person name="Wu L."/>
            <person name="Ma J."/>
        </authorList>
    </citation>
    <scope>NUCLEOTIDE SEQUENCE [LARGE SCALE GENOMIC DNA]</scope>
    <source>
        <strain evidence="11">CECT 7956</strain>
    </source>
</reference>
<keyword evidence="7" id="KW-0998">Cell outer membrane</keyword>
<keyword evidence="5" id="KW-0812">Transmembrane</keyword>
<evidence type="ECO:0000256" key="8">
    <source>
        <dbReference type="SAM" id="Coils"/>
    </source>
</evidence>
<protein>
    <submittedName>
        <fullName evidence="10">TolC family protein</fullName>
    </submittedName>
</protein>
<proteinExistence type="inferred from homology"/>
<evidence type="ECO:0000256" key="7">
    <source>
        <dbReference type="ARBA" id="ARBA00023237"/>
    </source>
</evidence>
<dbReference type="Gene3D" id="1.20.1600.10">
    <property type="entry name" value="Outer membrane efflux proteins (OEP)"/>
    <property type="match status" value="1"/>
</dbReference>
<evidence type="ECO:0000256" key="3">
    <source>
        <dbReference type="ARBA" id="ARBA00022448"/>
    </source>
</evidence>
<evidence type="ECO:0000256" key="9">
    <source>
        <dbReference type="SAM" id="SignalP"/>
    </source>
</evidence>
<evidence type="ECO:0000256" key="4">
    <source>
        <dbReference type="ARBA" id="ARBA00022452"/>
    </source>
</evidence>
<evidence type="ECO:0000256" key="5">
    <source>
        <dbReference type="ARBA" id="ARBA00022692"/>
    </source>
</evidence>
<dbReference type="PANTHER" id="PTHR30026">
    <property type="entry name" value="OUTER MEMBRANE PROTEIN TOLC"/>
    <property type="match status" value="1"/>
</dbReference>
<comment type="caution">
    <text evidence="10">The sequence shown here is derived from an EMBL/GenBank/DDBJ whole genome shotgun (WGS) entry which is preliminary data.</text>
</comment>
<keyword evidence="9" id="KW-0732">Signal</keyword>
<dbReference type="Proteomes" id="UP001595616">
    <property type="component" value="Unassembled WGS sequence"/>
</dbReference>
<dbReference type="EMBL" id="JBHRYQ010000001">
    <property type="protein sequence ID" value="MFC3811604.1"/>
    <property type="molecule type" value="Genomic_DNA"/>
</dbReference>
<feature type="signal peptide" evidence="9">
    <location>
        <begin position="1"/>
        <end position="23"/>
    </location>
</feature>
<evidence type="ECO:0000256" key="6">
    <source>
        <dbReference type="ARBA" id="ARBA00023136"/>
    </source>
</evidence>
<keyword evidence="4" id="KW-1134">Transmembrane beta strand</keyword>
<keyword evidence="3" id="KW-0813">Transport</keyword>
<dbReference type="SUPFAM" id="SSF56954">
    <property type="entry name" value="Outer membrane efflux proteins (OEP)"/>
    <property type="match status" value="1"/>
</dbReference>
<organism evidence="10 11">
    <name type="scientific">Lacihabitans lacunae</name>
    <dbReference type="NCBI Taxonomy" id="1028214"/>
    <lineage>
        <taxon>Bacteria</taxon>
        <taxon>Pseudomonadati</taxon>
        <taxon>Bacteroidota</taxon>
        <taxon>Cytophagia</taxon>
        <taxon>Cytophagales</taxon>
        <taxon>Leadbetterellaceae</taxon>
        <taxon>Lacihabitans</taxon>
    </lineage>
</organism>
<keyword evidence="11" id="KW-1185">Reference proteome</keyword>
<comment type="similarity">
    <text evidence="2">Belongs to the outer membrane factor (OMF) (TC 1.B.17) family.</text>
</comment>
<feature type="chain" id="PRO_5045613051" evidence="9">
    <location>
        <begin position="24"/>
        <end position="488"/>
    </location>
</feature>
<sequence length="488" mass="54306">MQNSIYIKISTLLICLYGSAAFGQTKVTGSENPNSLSLTACIDYALKNNVTIKQRQLTVETSAVQLEQSRYSQYPTVNGQFNLNGNAGRNVDPFTNSIVTQAIGTNNMGVAVSVPIYNGFQIKNTIARNELSLEAAQTDVLAQKNNIALQIATSYLNVLSTEDLIEVSQKQLEVTKLQLDRTQKLVRAGTLAETNLFDLEAQLANDELNLINAQNNYESAILTLKQAMNAPIEMDVKVKRIEIPSPEITQYASNANNIYETAVGFLPEIKAGQIRLKVADRNIAIAQALGKPTVSFNTSWGTAYSSVAKKLIPNGTTSTPTTVSAEFEGQTIPFVINFPQQNFLREGIPYFNQLGNNQNINAGLSVRIPIFNGFNTRYQTQSAKIQKMQTEYQNTSTELQIRQSIDQAYITMLNAQKRYSATQVQTDALERSFRAAEMRYSAGSGNFVDYNLAKTNLDRAKFNLIAAKYDYIFRIKILDFYQNKPLEF</sequence>
<dbReference type="Pfam" id="PF02321">
    <property type="entry name" value="OEP"/>
    <property type="match status" value="2"/>
</dbReference>
<evidence type="ECO:0000313" key="10">
    <source>
        <dbReference type="EMBL" id="MFC3811604.1"/>
    </source>
</evidence>
<evidence type="ECO:0000256" key="2">
    <source>
        <dbReference type="ARBA" id="ARBA00007613"/>
    </source>
</evidence>
<gene>
    <name evidence="10" type="ORF">ACFOOI_13160</name>
</gene>